<feature type="region of interest" description="Disordered" evidence="1">
    <location>
        <begin position="509"/>
        <end position="555"/>
    </location>
</feature>
<organism evidence="2">
    <name type="scientific">Rhizophora mucronata</name>
    <name type="common">Asiatic mangrove</name>
    <dbReference type="NCBI Taxonomy" id="61149"/>
    <lineage>
        <taxon>Eukaryota</taxon>
        <taxon>Viridiplantae</taxon>
        <taxon>Streptophyta</taxon>
        <taxon>Embryophyta</taxon>
        <taxon>Tracheophyta</taxon>
        <taxon>Spermatophyta</taxon>
        <taxon>Magnoliopsida</taxon>
        <taxon>eudicotyledons</taxon>
        <taxon>Gunneridae</taxon>
        <taxon>Pentapetalae</taxon>
        <taxon>rosids</taxon>
        <taxon>fabids</taxon>
        <taxon>Malpighiales</taxon>
        <taxon>Rhizophoraceae</taxon>
        <taxon>Rhizophora</taxon>
    </lineage>
</organism>
<dbReference type="CDD" id="cd07307">
    <property type="entry name" value="BAR"/>
    <property type="match status" value="1"/>
</dbReference>
<dbReference type="InterPro" id="IPR037488">
    <property type="entry name" value="At2g33490-like"/>
</dbReference>
<evidence type="ECO:0000313" key="2">
    <source>
        <dbReference type="EMBL" id="MBX23598.1"/>
    </source>
</evidence>
<dbReference type="PANTHER" id="PTHR34119">
    <property type="entry name" value="HYDROXYPROLINE-RICH GLYCOPROTEIN-LIKE"/>
    <property type="match status" value="1"/>
</dbReference>
<dbReference type="InterPro" id="IPR027267">
    <property type="entry name" value="AH/BAR_dom_sf"/>
</dbReference>
<dbReference type="SUPFAM" id="SSF103657">
    <property type="entry name" value="BAR/IMD domain-like"/>
    <property type="match status" value="1"/>
</dbReference>
<feature type="compositionally biased region" description="Basic and acidic residues" evidence="1">
    <location>
        <begin position="331"/>
        <end position="342"/>
    </location>
</feature>
<accession>A0A2P2M064</accession>
<feature type="compositionally biased region" description="Basic and acidic residues" evidence="1">
    <location>
        <begin position="261"/>
        <end position="272"/>
    </location>
</feature>
<reference evidence="2" key="1">
    <citation type="submission" date="2018-02" db="EMBL/GenBank/DDBJ databases">
        <title>Rhizophora mucronata_Transcriptome.</title>
        <authorList>
            <person name="Meera S.P."/>
            <person name="Sreeshan A."/>
            <person name="Augustine A."/>
        </authorList>
    </citation>
    <scope>NUCLEOTIDE SEQUENCE</scope>
    <source>
        <tissue evidence="2">Leaf</tissue>
    </source>
</reference>
<dbReference type="Gene3D" id="1.20.1270.60">
    <property type="entry name" value="Arfaptin homology (AH) domain/BAR domain"/>
    <property type="match status" value="1"/>
</dbReference>
<name>A0A2P2M064_RHIMU</name>
<feature type="compositionally biased region" description="Polar residues" evidence="1">
    <location>
        <begin position="273"/>
        <end position="286"/>
    </location>
</feature>
<feature type="region of interest" description="Disordered" evidence="1">
    <location>
        <begin position="1"/>
        <end position="35"/>
    </location>
</feature>
<proteinExistence type="predicted"/>
<dbReference type="PANTHER" id="PTHR34119:SF19">
    <property type="entry name" value="HYDROXYPROLINE-RICH GLYCOPROTEIN FAMILY PROTEIN"/>
    <property type="match status" value="1"/>
</dbReference>
<dbReference type="AlphaFoldDB" id="A0A2P2M064"/>
<feature type="compositionally biased region" description="Low complexity" evidence="1">
    <location>
        <begin position="509"/>
        <end position="533"/>
    </location>
</feature>
<evidence type="ECO:0000256" key="1">
    <source>
        <dbReference type="SAM" id="MobiDB-lite"/>
    </source>
</evidence>
<dbReference type="EMBL" id="GGEC01043114">
    <property type="protein sequence ID" value="MBX23598.1"/>
    <property type="molecule type" value="Transcribed_RNA"/>
</dbReference>
<feature type="region of interest" description="Disordered" evidence="1">
    <location>
        <begin position="238"/>
        <end position="398"/>
    </location>
</feature>
<protein>
    <submittedName>
        <fullName evidence="2">Uncharacterized protein At2g33490</fullName>
    </submittedName>
</protein>
<sequence>MKSPMAKLKLKLHKSDARDKVDCPPSAPLEELARSSQDMRDMKNCYDSLLSAAATTANSAYEFSESLQEMGSCLLEKTALLDDKGTGKILSMLGNAQFELQKLVDSYRSHIFVTITNPSESLLNELRTVEDMKRQCDEKRSIYEYMVAQQKEKGRSKSGKGESFTLQQLQSACSEYNEEATLCIFRLKSLKQGQSRSLLTQAARHHAAQLNFFRKGLKSLEAAEPHVRLVTEQQHIDYEFSGLEDDGREDREGGGNGDDTNDNRKSSFEYRTNKQGQDAVSASRNSTEVDEVFTQNSTAENVELNLEKNGGGLHLPNRDSKGSSYSAPILPERKSDPVERFRQMQQSTARKSERSTTRKSNTYVLPTPLDAKGPVSPRTSSSTPFARPTDLSGRTHNLWHSSPLEQKKHEKALVDCQPQEFTVLKPTAAQKENYSNSTSTHLPPPLIEGVSVPQVDTCSSSDHKKIKRLSFSGPIIGKLYAMKPAFSASGPIPSAELSQHASRVLSHAPIPQSTSSPKISPSASPPFASSPRISELHELPRPPGNLSTKAAKSSASITHSAPLDISPVLSGANNAPSAAANVATRLPPPPLIVARSFTIPPSSQRAIKVNVSKLLESPKVSDNTEDVDSPPLTPISLANINPASMTSELVAHSSQIRGGI</sequence>
<feature type="compositionally biased region" description="Basic and acidic residues" evidence="1">
    <location>
        <begin position="13"/>
        <end position="22"/>
    </location>
</feature>